<dbReference type="EMBL" id="CM047581">
    <property type="protein sequence ID" value="KAI9916241.1"/>
    <property type="molecule type" value="Genomic_DNA"/>
</dbReference>
<reference evidence="1 2" key="1">
    <citation type="journal article" date="2022" name="bioRxiv">
        <title>The genome of the oomycete Peronosclerospora sorghi, a cosmopolitan pathogen of maize and sorghum, is inflated with dispersed pseudogenes.</title>
        <authorList>
            <person name="Fletcher K."/>
            <person name="Martin F."/>
            <person name="Isakeit T."/>
            <person name="Cavanaugh K."/>
            <person name="Magill C."/>
            <person name="Michelmore R."/>
        </authorList>
    </citation>
    <scope>NUCLEOTIDE SEQUENCE [LARGE SCALE GENOMIC DNA]</scope>
    <source>
        <strain evidence="1">P6</strain>
    </source>
</reference>
<organism evidence="1 2">
    <name type="scientific">Peronosclerospora sorghi</name>
    <dbReference type="NCBI Taxonomy" id="230839"/>
    <lineage>
        <taxon>Eukaryota</taxon>
        <taxon>Sar</taxon>
        <taxon>Stramenopiles</taxon>
        <taxon>Oomycota</taxon>
        <taxon>Peronosporomycetes</taxon>
        <taxon>Peronosporales</taxon>
        <taxon>Peronosporaceae</taxon>
        <taxon>Peronosclerospora</taxon>
    </lineage>
</organism>
<evidence type="ECO:0000313" key="1">
    <source>
        <dbReference type="EMBL" id="KAI9916241.1"/>
    </source>
</evidence>
<dbReference type="Proteomes" id="UP001163321">
    <property type="component" value="Chromosome 2"/>
</dbReference>
<comment type="caution">
    <text evidence="1">The sequence shown here is derived from an EMBL/GenBank/DDBJ whole genome shotgun (WGS) entry which is preliminary data.</text>
</comment>
<proteinExistence type="predicted"/>
<evidence type="ECO:0000313" key="2">
    <source>
        <dbReference type="Proteomes" id="UP001163321"/>
    </source>
</evidence>
<sequence>MLLLYGHEPREPEPARTKQPDSKGRNTIILALGAIRVQELNVGRNLVGILVTIKARSGTVFLQYIRPDIEITIGTKDDHEPHQFHRLAVVRRCVFLVKVHHCFTHDCKPTTCAAVL</sequence>
<protein>
    <submittedName>
        <fullName evidence="1">Uncharacterized protein</fullName>
    </submittedName>
</protein>
<gene>
    <name evidence="1" type="ORF">PsorP6_016913</name>
</gene>
<accession>A0ACC0WD78</accession>
<name>A0ACC0WD78_9STRA</name>
<keyword evidence="2" id="KW-1185">Reference proteome</keyword>